<dbReference type="Gene3D" id="2.40.160.20">
    <property type="match status" value="1"/>
</dbReference>
<keyword evidence="3" id="KW-1185">Reference proteome</keyword>
<feature type="signal peptide" evidence="1">
    <location>
        <begin position="1"/>
        <end position="23"/>
    </location>
</feature>
<accession>A0A1M5B2H0</accession>
<gene>
    <name evidence="2" type="ORF">SAMN05444008_107111</name>
</gene>
<dbReference type="AlphaFoldDB" id="A0A1M5B2H0"/>
<reference evidence="2 3" key="1">
    <citation type="submission" date="2016-11" db="EMBL/GenBank/DDBJ databases">
        <authorList>
            <person name="Jaros S."/>
            <person name="Januszkiewicz K."/>
            <person name="Wedrychowicz H."/>
        </authorList>
    </citation>
    <scope>NUCLEOTIDE SEQUENCE [LARGE SCALE GENOMIC DNA]</scope>
    <source>
        <strain evidence="2 3">DSM 26897</strain>
    </source>
</reference>
<evidence type="ECO:0000313" key="3">
    <source>
        <dbReference type="Proteomes" id="UP000184368"/>
    </source>
</evidence>
<sequence>MKQLTISLLGACCLLLAAPAAFGQLMLGGQASYLTGDDQNLWGGGAQIKLLVGQRIAIGATVRSYPKSYDERPIGGTNPGTIRTANTITPVLGTLEYYFGKDNGIQPYIGADAGLYLHRVFTEINSGNTLVLDTDEGQTYFGIAPKFGLLFKTGALIAPFVQAQYHANFGSGEGDDITVPGITNPIKTEIANSFATFDAGIIIRLRAAGK</sequence>
<dbReference type="InterPro" id="IPR011250">
    <property type="entry name" value="OMP/PagP_B-barrel"/>
</dbReference>
<keyword evidence="1" id="KW-0732">Signal</keyword>
<proteinExistence type="predicted"/>
<feature type="chain" id="PRO_5012725370" description="Outer membrane protein beta-barrel domain-containing protein" evidence="1">
    <location>
        <begin position="24"/>
        <end position="210"/>
    </location>
</feature>
<name>A0A1M5B2H0_9BACT</name>
<protein>
    <recommendedName>
        <fullName evidence="4">Outer membrane protein beta-barrel domain-containing protein</fullName>
    </recommendedName>
</protein>
<organism evidence="2 3">
    <name type="scientific">Cnuella takakiae</name>
    <dbReference type="NCBI Taxonomy" id="1302690"/>
    <lineage>
        <taxon>Bacteria</taxon>
        <taxon>Pseudomonadati</taxon>
        <taxon>Bacteroidota</taxon>
        <taxon>Chitinophagia</taxon>
        <taxon>Chitinophagales</taxon>
        <taxon>Chitinophagaceae</taxon>
        <taxon>Cnuella</taxon>
    </lineage>
</organism>
<dbReference type="OrthoDB" id="945732at2"/>
<evidence type="ECO:0000256" key="1">
    <source>
        <dbReference type="SAM" id="SignalP"/>
    </source>
</evidence>
<dbReference type="RefSeq" id="WP_073042863.1">
    <property type="nucleotide sequence ID" value="NZ_FQUO01000007.1"/>
</dbReference>
<evidence type="ECO:0000313" key="2">
    <source>
        <dbReference type="EMBL" id="SHF36751.1"/>
    </source>
</evidence>
<dbReference type="SUPFAM" id="SSF56925">
    <property type="entry name" value="OMPA-like"/>
    <property type="match status" value="1"/>
</dbReference>
<dbReference type="Proteomes" id="UP000184368">
    <property type="component" value="Unassembled WGS sequence"/>
</dbReference>
<evidence type="ECO:0008006" key="4">
    <source>
        <dbReference type="Google" id="ProtNLM"/>
    </source>
</evidence>
<dbReference type="EMBL" id="FQUO01000007">
    <property type="protein sequence ID" value="SHF36751.1"/>
    <property type="molecule type" value="Genomic_DNA"/>
</dbReference>